<dbReference type="Proteomes" id="UP000244527">
    <property type="component" value="Chromosome"/>
</dbReference>
<dbReference type="Gene3D" id="2.60.40.1120">
    <property type="entry name" value="Carboxypeptidase-like, regulatory domain"/>
    <property type="match status" value="1"/>
</dbReference>
<feature type="region of interest" description="Disordered" evidence="10">
    <location>
        <begin position="551"/>
        <end position="580"/>
    </location>
</feature>
<dbReference type="InterPro" id="IPR023996">
    <property type="entry name" value="TonB-dep_OMP_SusC/RagA"/>
</dbReference>
<evidence type="ECO:0000256" key="9">
    <source>
        <dbReference type="RuleBase" id="RU003357"/>
    </source>
</evidence>
<dbReference type="PROSITE" id="PS52016">
    <property type="entry name" value="TONB_DEPENDENT_REC_3"/>
    <property type="match status" value="1"/>
</dbReference>
<dbReference type="GO" id="GO:0009279">
    <property type="term" value="C:cell outer membrane"/>
    <property type="evidence" value="ECO:0007669"/>
    <property type="project" value="UniProtKB-SubCell"/>
</dbReference>
<dbReference type="FunFam" id="2.170.130.10:FF:000008">
    <property type="entry name" value="SusC/RagA family TonB-linked outer membrane protein"/>
    <property type="match status" value="1"/>
</dbReference>
<keyword evidence="3 8" id="KW-1134">Transmembrane beta strand</keyword>
<evidence type="ECO:0000313" key="14">
    <source>
        <dbReference type="Proteomes" id="UP000244527"/>
    </source>
</evidence>
<dbReference type="FunFam" id="2.60.40.1120:FF:000003">
    <property type="entry name" value="Outer membrane protein Omp121"/>
    <property type="match status" value="1"/>
</dbReference>
<dbReference type="OrthoDB" id="9768177at2"/>
<evidence type="ECO:0000256" key="10">
    <source>
        <dbReference type="SAM" id="MobiDB-lite"/>
    </source>
</evidence>
<dbReference type="InterPro" id="IPR023997">
    <property type="entry name" value="TonB-dep_OMP_SusC/RagA_CS"/>
</dbReference>
<dbReference type="EMBL" id="CP020918">
    <property type="protein sequence ID" value="AWG23307.1"/>
    <property type="molecule type" value="Genomic_DNA"/>
</dbReference>
<dbReference type="InterPro" id="IPR008969">
    <property type="entry name" value="CarboxyPept-like_regulatory"/>
</dbReference>
<dbReference type="NCBIfam" id="TIGR04057">
    <property type="entry name" value="SusC_RagA_signa"/>
    <property type="match status" value="1"/>
</dbReference>
<keyword evidence="14" id="KW-1185">Reference proteome</keyword>
<name>A0A2S1LHW1_9FLAO</name>
<dbReference type="InterPro" id="IPR000531">
    <property type="entry name" value="Beta-barrel_TonB"/>
</dbReference>
<comment type="subcellular location">
    <subcellularLocation>
        <location evidence="1 8">Cell outer membrane</location>
        <topology evidence="1 8">Multi-pass membrane protein</topology>
    </subcellularLocation>
</comment>
<evidence type="ECO:0000259" key="11">
    <source>
        <dbReference type="Pfam" id="PF00593"/>
    </source>
</evidence>
<keyword evidence="4 8" id="KW-0812">Transmembrane</keyword>
<sequence length="1042" mass="113766">MKQTTRLRTTTFLCNQMKFTWKLTAIFCMGTVVAKSATNYSENDKAYNKIEVATKLVQQTQIKGTVKDSDGMPIPGVNVNVKGTTGGTTTDIDGNYILSVPETAKILVFSYLGMQTTELAINGKKVINVSLKSDAAALDEVVVIGYGTVRKSDVTGSLSSVSTEDMNKTQNVSIAQAIQGRAAGVTVSKGSGTPGSTPTVRIRGTGTVNNADPLYVVDGVPINDISSINMADAKSVEVLKDASATAIYGSRGANGVVLITTNGGSKNKTTISYKTYTGFQERIDNLDVLNANQWATLYNEGKANDGKPLDPNLLNPQNLPSYNWKDQVYQTGVMQSHQLSASGGSDKSTYYVSFGYINQKGIVEESSYKRTNFRVNNTYQLTSKVKFGHNIQYSTAKTISVPEYGQNPWFRSAFVGYLVDPVSPIFNADGTYGVPGYSSATNPAGSVKYGKTPQIKESFLGNVFVEADLLKGLTFKSNFGLQINNTKVDNFVPIFNVGPTYNAVTSTYTLNRSESRVMILSNTLNYNKTFAKKHFFTALLGQEIQDLSGNNVNTQRNGIPESVANPTLGAGDISSSKNDGDISESKLLSFFGRLNYNYNDRYLLTGTYRIDGSSRFGANNRWAKFPSVAAAWNIHKENFFHVDQISQLKFRLGWGETGNQNIPNSATYNTLNIGTNYMFGNDEATSTGVAPLIPGNADLKWETTITKNLGLDVGLLNNSITLTADYFIKNTSDMLLAAPVLLTGGYQNSPYTNAGNIENKGLEFTANYRKVIKDFSFNVGGNISFIKNKVTALAGQGSIIQSGPAQGFSNIGRTQVGQPIASFYGYEMLGIFQNQKEIDESATFANTKPGDVKYNDINKDGVIDDKDRTFIGSPFPKFTYGFNIDLNYKQFDFSAFFQGSQGNKIFNASLYYLESDLGTNLSSNMLNRWTGEGTSNSVPRATFDNNGINTQQSSRFVKDGSYLRLKNIQLGYTFPKSIVEKIALDQLRLYVAAQNLLTFTKYNGLDPEMGVDSALSSPLDMGIDRGRYPSTRTISLGLDINF</sequence>
<dbReference type="InterPro" id="IPR037066">
    <property type="entry name" value="Plug_dom_sf"/>
</dbReference>
<evidence type="ECO:0000256" key="8">
    <source>
        <dbReference type="PROSITE-ProRule" id="PRU01360"/>
    </source>
</evidence>
<keyword evidence="2 8" id="KW-0813">Transport</keyword>
<dbReference type="AlphaFoldDB" id="A0A2S1LHW1"/>
<dbReference type="Gene3D" id="2.170.130.10">
    <property type="entry name" value="TonB-dependent receptor, plug domain"/>
    <property type="match status" value="1"/>
</dbReference>
<gene>
    <name evidence="13" type="ORF">FFWV33_18120</name>
</gene>
<reference evidence="13 14" key="1">
    <citation type="submission" date="2017-04" db="EMBL/GenBank/DDBJ databases">
        <title>Compelte genome sequence of WV33.</title>
        <authorList>
            <person name="Lee P.C."/>
        </authorList>
    </citation>
    <scope>NUCLEOTIDE SEQUENCE [LARGE SCALE GENOMIC DNA]</scope>
    <source>
        <strain evidence="13 14">WV33</strain>
    </source>
</reference>
<dbReference type="Pfam" id="PF13715">
    <property type="entry name" value="CarbopepD_reg_2"/>
    <property type="match status" value="1"/>
</dbReference>
<dbReference type="SUPFAM" id="SSF56935">
    <property type="entry name" value="Porins"/>
    <property type="match status" value="1"/>
</dbReference>
<evidence type="ECO:0000256" key="2">
    <source>
        <dbReference type="ARBA" id="ARBA00022448"/>
    </source>
</evidence>
<evidence type="ECO:0000256" key="4">
    <source>
        <dbReference type="ARBA" id="ARBA00022692"/>
    </source>
</evidence>
<keyword evidence="6 8" id="KW-0472">Membrane</keyword>
<dbReference type="InterPro" id="IPR012910">
    <property type="entry name" value="Plug_dom"/>
</dbReference>
<evidence type="ECO:0000313" key="13">
    <source>
        <dbReference type="EMBL" id="AWG23307.1"/>
    </source>
</evidence>
<dbReference type="Pfam" id="PF07715">
    <property type="entry name" value="Plug"/>
    <property type="match status" value="1"/>
</dbReference>
<evidence type="ECO:0000256" key="6">
    <source>
        <dbReference type="ARBA" id="ARBA00023136"/>
    </source>
</evidence>
<evidence type="ECO:0000256" key="1">
    <source>
        <dbReference type="ARBA" id="ARBA00004571"/>
    </source>
</evidence>
<evidence type="ECO:0000256" key="5">
    <source>
        <dbReference type="ARBA" id="ARBA00023077"/>
    </source>
</evidence>
<dbReference type="InterPro" id="IPR039426">
    <property type="entry name" value="TonB-dep_rcpt-like"/>
</dbReference>
<feature type="domain" description="TonB-dependent receptor plug" evidence="12">
    <location>
        <begin position="151"/>
        <end position="256"/>
    </location>
</feature>
<evidence type="ECO:0000259" key="12">
    <source>
        <dbReference type="Pfam" id="PF07715"/>
    </source>
</evidence>
<organism evidence="13 14">
    <name type="scientific">Flavobacterium faecale</name>
    <dbReference type="NCBI Taxonomy" id="1355330"/>
    <lineage>
        <taxon>Bacteria</taxon>
        <taxon>Pseudomonadati</taxon>
        <taxon>Bacteroidota</taxon>
        <taxon>Flavobacteriia</taxon>
        <taxon>Flavobacteriales</taxon>
        <taxon>Flavobacteriaceae</taxon>
        <taxon>Flavobacterium</taxon>
    </lineage>
</organism>
<evidence type="ECO:0000256" key="7">
    <source>
        <dbReference type="ARBA" id="ARBA00023237"/>
    </source>
</evidence>
<comment type="similarity">
    <text evidence="8 9">Belongs to the TonB-dependent receptor family.</text>
</comment>
<keyword evidence="5 9" id="KW-0798">TonB box</keyword>
<protein>
    <submittedName>
        <fullName evidence="13">SusC/RagA family TonB-linked outer membrane protein</fullName>
    </submittedName>
</protein>
<dbReference type="RefSeq" id="WP_108742205.1">
    <property type="nucleotide sequence ID" value="NZ_CP020918.1"/>
</dbReference>
<dbReference type="NCBIfam" id="TIGR04056">
    <property type="entry name" value="OMP_RagA_SusC"/>
    <property type="match status" value="1"/>
</dbReference>
<dbReference type="KEGG" id="ffa:FFWV33_18120"/>
<proteinExistence type="inferred from homology"/>
<dbReference type="Pfam" id="PF00593">
    <property type="entry name" value="TonB_dep_Rec_b-barrel"/>
    <property type="match status" value="1"/>
</dbReference>
<dbReference type="InterPro" id="IPR036942">
    <property type="entry name" value="Beta-barrel_TonB_sf"/>
</dbReference>
<keyword evidence="7 8" id="KW-0998">Cell outer membrane</keyword>
<feature type="domain" description="TonB-dependent receptor-like beta-barrel" evidence="11">
    <location>
        <begin position="447"/>
        <end position="996"/>
    </location>
</feature>
<dbReference type="Gene3D" id="2.40.170.20">
    <property type="entry name" value="TonB-dependent receptor, beta-barrel domain"/>
    <property type="match status" value="1"/>
</dbReference>
<dbReference type="SUPFAM" id="SSF49464">
    <property type="entry name" value="Carboxypeptidase regulatory domain-like"/>
    <property type="match status" value="1"/>
</dbReference>
<evidence type="ECO:0000256" key="3">
    <source>
        <dbReference type="ARBA" id="ARBA00022452"/>
    </source>
</evidence>
<accession>A0A2S1LHW1</accession>